<dbReference type="InterPro" id="IPR053211">
    <property type="entry name" value="DNA_repair-toleration"/>
</dbReference>
<accession>A0A0S4IHI7</accession>
<dbReference type="PANTHER" id="PTHR48060:SF21">
    <property type="entry name" value="L DOMAIN-LIKE PROTEIN"/>
    <property type="match status" value="1"/>
</dbReference>
<keyword evidence="5" id="KW-1185">Reference proteome</keyword>
<keyword evidence="2" id="KW-0472">Membrane</keyword>
<dbReference type="SUPFAM" id="SSF52058">
    <property type="entry name" value="L domain-like"/>
    <property type="match status" value="2"/>
</dbReference>
<organism evidence="4 5">
    <name type="scientific">Bodo saltans</name>
    <name type="common">Flagellated protozoan</name>
    <dbReference type="NCBI Taxonomy" id="75058"/>
    <lineage>
        <taxon>Eukaryota</taxon>
        <taxon>Discoba</taxon>
        <taxon>Euglenozoa</taxon>
        <taxon>Kinetoplastea</taxon>
        <taxon>Metakinetoplastina</taxon>
        <taxon>Eubodonida</taxon>
        <taxon>Bodonidae</taxon>
        <taxon>Bodo</taxon>
    </lineage>
</organism>
<dbReference type="Gene3D" id="3.80.10.10">
    <property type="entry name" value="Ribonuclease Inhibitor"/>
    <property type="match status" value="2"/>
</dbReference>
<dbReference type="VEuPathDB" id="TriTrypDB:BSAL_50820"/>
<evidence type="ECO:0000256" key="3">
    <source>
        <dbReference type="SAM" id="SignalP"/>
    </source>
</evidence>
<keyword evidence="2" id="KW-0812">Transmembrane</keyword>
<keyword evidence="2" id="KW-1133">Transmembrane helix</keyword>
<dbReference type="OrthoDB" id="27267at2759"/>
<protein>
    <submittedName>
        <fullName evidence="4">Membrane-associated protein, putative</fullName>
    </submittedName>
</protein>
<feature type="transmembrane region" description="Helical" evidence="2">
    <location>
        <begin position="634"/>
        <end position="653"/>
    </location>
</feature>
<dbReference type="EMBL" id="CYKH01000050">
    <property type="protein sequence ID" value="CUE65453.1"/>
    <property type="molecule type" value="Genomic_DNA"/>
</dbReference>
<dbReference type="Proteomes" id="UP000051952">
    <property type="component" value="Unassembled WGS sequence"/>
</dbReference>
<dbReference type="AlphaFoldDB" id="A0A0S4IHI7"/>
<evidence type="ECO:0000313" key="4">
    <source>
        <dbReference type="EMBL" id="CUE65453.1"/>
    </source>
</evidence>
<feature type="signal peptide" evidence="3">
    <location>
        <begin position="1"/>
        <end position="28"/>
    </location>
</feature>
<dbReference type="Pfam" id="PF00560">
    <property type="entry name" value="LRR_1"/>
    <property type="match status" value="1"/>
</dbReference>
<dbReference type="InterPro" id="IPR032675">
    <property type="entry name" value="LRR_dom_sf"/>
</dbReference>
<feature type="non-terminal residue" evidence="4">
    <location>
        <position position="775"/>
    </location>
</feature>
<dbReference type="InterPro" id="IPR001611">
    <property type="entry name" value="Leu-rich_rpt"/>
</dbReference>
<name>A0A0S4IHI7_BODSA</name>
<evidence type="ECO:0000256" key="2">
    <source>
        <dbReference type="SAM" id="Phobius"/>
    </source>
</evidence>
<feature type="transmembrane region" description="Helical" evidence="2">
    <location>
        <begin position="674"/>
        <end position="696"/>
    </location>
</feature>
<dbReference type="PANTHER" id="PTHR48060">
    <property type="entry name" value="DNA DAMAGE-REPAIR/TOLERATION PROTEIN DRT100"/>
    <property type="match status" value="1"/>
</dbReference>
<feature type="transmembrane region" description="Helical" evidence="2">
    <location>
        <begin position="702"/>
        <end position="722"/>
    </location>
</feature>
<gene>
    <name evidence="4" type="ORF">BSAL_50820</name>
</gene>
<reference evidence="5" key="1">
    <citation type="submission" date="2015-09" db="EMBL/GenBank/DDBJ databases">
        <authorList>
            <consortium name="Pathogen Informatics"/>
        </authorList>
    </citation>
    <scope>NUCLEOTIDE SEQUENCE [LARGE SCALE GENOMIC DNA]</scope>
    <source>
        <strain evidence="5">Lake Konstanz</strain>
    </source>
</reference>
<keyword evidence="1 3" id="KW-0732">Signal</keyword>
<feature type="chain" id="PRO_5006621311" evidence="3">
    <location>
        <begin position="29"/>
        <end position="775"/>
    </location>
</feature>
<evidence type="ECO:0000313" key="5">
    <source>
        <dbReference type="Proteomes" id="UP000051952"/>
    </source>
</evidence>
<evidence type="ECO:0000256" key="1">
    <source>
        <dbReference type="ARBA" id="ARBA00022729"/>
    </source>
</evidence>
<sequence>MMMMLQLSVSVIIIAIVLVGLAAVGAHAVVTQDEALVLGEFFVAVKFGNTTPVTMDNACTNWPGKVTCDSNNTVITALDFSLQALFGTLPASLFGLSQLHSIILDYNNITGPLPSSFANFQKLVTFTANYNQLSGTLPSEFSSWRHIDEFSLPFNSLVGTLPDSYKSWTTIRAFDVRNNKLNGTLPREYSAWNSTTKFHVEDNRMSGTLPPEYSNWTNIAEFIANDNGGFYGTLPAEYARWGASLLLFYIGGNLMSGVFPPVYSNWTSIIVFSAANNSFSGALPPEYDAWAAVQVLRMQYNLLSGTLPSRYSVWSMVRYFSANNNMFDGTLPPQYASWQSIDTIYLRSNLLTGSIPLQYKSWGATVTSIVLDNNQLTGTIPSEWGSSMTQLDVFSVSNNSLSGTLPQSMRLPMITILSFGFNNISGFVPPIPTWPKLKVFDVQNNTHLTGSLPLPTTVFAATVCGTKLCLNAAPQSAIMSCMQAGLLLAAVQSQSVVQLLTTASENAYSLTACSATTTAAPALPTAAPPQQQFASHQQPITSPTVRAASAAMVYTTIIAGGLGSTGRGGVPGLQRAVASLRLAARCNAATSSTSRSNTSSIGDDDAPMFSDLADNPLGVSVSVGGGASAPSLDAAAGASVMNAVLVCVIGVALHVSAKLQRWWLKRAQRSLPSVASASSTSATVLQVLVSLVPSALLPGSLAAPFGALLQPGIGACVVLVVSSARGASSKKKICVASNTVISELNFTSQGLLGTLPASLFRLSQLYSITLNKNNI</sequence>
<proteinExistence type="predicted"/>